<keyword evidence="1" id="KW-1133">Transmembrane helix</keyword>
<reference evidence="2 3" key="1">
    <citation type="submission" date="2015-07" db="EMBL/GenBank/DDBJ databases">
        <authorList>
            <person name="Kim K.M."/>
        </authorList>
    </citation>
    <scope>NUCLEOTIDE SEQUENCE [LARGE SCALE GENOMIC DNA]</scope>
    <source>
        <strain evidence="2 3">KCTC 12363</strain>
    </source>
</reference>
<keyword evidence="3" id="KW-1185">Reference proteome</keyword>
<dbReference type="AlphaFoldDB" id="A0A0H4PLT9"/>
<dbReference type="EMBL" id="CP012040">
    <property type="protein sequence ID" value="AKP54023.1"/>
    <property type="molecule type" value="Genomic_DNA"/>
</dbReference>
<accession>A0A0H4PLT9</accession>
<keyword evidence="1" id="KW-0812">Transmembrane</keyword>
<feature type="transmembrane region" description="Helical" evidence="1">
    <location>
        <begin position="35"/>
        <end position="55"/>
    </location>
</feature>
<sequence>MGGFVMTKTFSKLGDYLNNIIPRIYFKLLELKSYFIYNGYNIFGVVEVSFTYLRYNKNMDNKRRDFHKVGGLSGFAAITGLFSAIKVENIKSSESHRTMTFNMSGYVVPA</sequence>
<gene>
    <name evidence="2" type="ORF">CA2015_4694</name>
</gene>
<dbReference type="STRING" id="320787.CA2015_4694"/>
<dbReference type="Proteomes" id="UP000036520">
    <property type="component" value="Chromosome"/>
</dbReference>
<proteinExistence type="predicted"/>
<protein>
    <submittedName>
        <fullName evidence="2">Uncharacterized protein</fullName>
    </submittedName>
</protein>
<evidence type="ECO:0000313" key="3">
    <source>
        <dbReference type="Proteomes" id="UP000036520"/>
    </source>
</evidence>
<dbReference type="KEGG" id="camu:CA2015_4694"/>
<evidence type="ECO:0000313" key="2">
    <source>
        <dbReference type="EMBL" id="AKP54023.1"/>
    </source>
</evidence>
<name>A0A0H4PLT9_9BACT</name>
<keyword evidence="1" id="KW-0472">Membrane</keyword>
<evidence type="ECO:0000256" key="1">
    <source>
        <dbReference type="SAM" id="Phobius"/>
    </source>
</evidence>
<organism evidence="2 3">
    <name type="scientific">Cyclobacterium amurskyense</name>
    <dbReference type="NCBI Taxonomy" id="320787"/>
    <lineage>
        <taxon>Bacteria</taxon>
        <taxon>Pseudomonadati</taxon>
        <taxon>Bacteroidota</taxon>
        <taxon>Cytophagia</taxon>
        <taxon>Cytophagales</taxon>
        <taxon>Cyclobacteriaceae</taxon>
        <taxon>Cyclobacterium</taxon>
    </lineage>
</organism>